<feature type="compositionally biased region" description="Polar residues" evidence="1">
    <location>
        <begin position="12"/>
        <end position="23"/>
    </location>
</feature>
<evidence type="ECO:0000313" key="2">
    <source>
        <dbReference type="EMBL" id="CAE0659079.1"/>
    </source>
</evidence>
<feature type="compositionally biased region" description="Basic and acidic residues" evidence="1">
    <location>
        <begin position="107"/>
        <end position="118"/>
    </location>
</feature>
<feature type="region of interest" description="Disordered" evidence="1">
    <location>
        <begin position="51"/>
        <end position="118"/>
    </location>
</feature>
<feature type="compositionally biased region" description="Polar residues" evidence="1">
    <location>
        <begin position="90"/>
        <end position="100"/>
    </location>
</feature>
<accession>A0A7S3YQU6</accession>
<feature type="compositionally biased region" description="Basic residues" evidence="1">
    <location>
        <begin position="1"/>
        <end position="11"/>
    </location>
</feature>
<gene>
    <name evidence="2" type="ORF">LGLO00237_LOCUS10653</name>
</gene>
<organism evidence="2">
    <name type="scientific">Lotharella globosa</name>
    <dbReference type="NCBI Taxonomy" id="91324"/>
    <lineage>
        <taxon>Eukaryota</taxon>
        <taxon>Sar</taxon>
        <taxon>Rhizaria</taxon>
        <taxon>Cercozoa</taxon>
        <taxon>Chlorarachniophyceae</taxon>
        <taxon>Lotharella</taxon>
    </lineage>
</organism>
<name>A0A7S3YQU6_9EUKA</name>
<dbReference type="AlphaFoldDB" id="A0A7S3YQU6"/>
<dbReference type="EMBL" id="HBIV01014557">
    <property type="protein sequence ID" value="CAE0659079.1"/>
    <property type="molecule type" value="Transcribed_RNA"/>
</dbReference>
<proteinExistence type="predicted"/>
<reference evidence="2" key="1">
    <citation type="submission" date="2021-01" db="EMBL/GenBank/DDBJ databases">
        <authorList>
            <person name="Corre E."/>
            <person name="Pelletier E."/>
            <person name="Niang G."/>
            <person name="Scheremetjew M."/>
            <person name="Finn R."/>
            <person name="Kale V."/>
            <person name="Holt S."/>
            <person name="Cochrane G."/>
            <person name="Meng A."/>
            <person name="Brown T."/>
            <person name="Cohen L."/>
        </authorList>
    </citation>
    <scope>NUCLEOTIDE SEQUENCE</scope>
    <source>
        <strain evidence="2">CCCM811</strain>
    </source>
</reference>
<evidence type="ECO:0000256" key="1">
    <source>
        <dbReference type="SAM" id="MobiDB-lite"/>
    </source>
</evidence>
<feature type="compositionally biased region" description="Polar residues" evidence="1">
    <location>
        <begin position="51"/>
        <end position="81"/>
    </location>
</feature>
<protein>
    <submittedName>
        <fullName evidence="2">Uncharacterized protein</fullName>
    </submittedName>
</protein>
<sequence>MRRSSNGRHQHQVSSVSEENNTRITYEQLQRMIEKILQRIGFYVSADAKSNMMSNAAQQSSSPTGLPRISPSQQMRSSSNVDGMGRKSILANSRRPSIESSVVRKSGSTDDSVRDNFH</sequence>
<feature type="region of interest" description="Disordered" evidence="1">
    <location>
        <begin position="1"/>
        <end position="23"/>
    </location>
</feature>